<evidence type="ECO:0000313" key="9">
    <source>
        <dbReference type="EMBL" id="OGG22387.1"/>
    </source>
</evidence>
<dbReference type="NCBIfam" id="TIGR03462">
    <property type="entry name" value="CarR_dom_SF"/>
    <property type="match status" value="1"/>
</dbReference>
<evidence type="ECO:0000256" key="4">
    <source>
        <dbReference type="ARBA" id="ARBA00022746"/>
    </source>
</evidence>
<comment type="caution">
    <text evidence="9">The sequence shown here is derived from an EMBL/GenBank/DDBJ whole genome shotgun (WGS) entry which is preliminary data.</text>
</comment>
<evidence type="ECO:0000256" key="1">
    <source>
        <dbReference type="ARBA" id="ARBA00004141"/>
    </source>
</evidence>
<accession>A0A1F6ADL5</accession>
<evidence type="ECO:0000313" key="10">
    <source>
        <dbReference type="Proteomes" id="UP000177092"/>
    </source>
</evidence>
<organism evidence="9 10">
    <name type="scientific">Candidatus Gottesmanbacteria bacterium RIFCSPHIGHO2_02_FULL_40_13</name>
    <dbReference type="NCBI Taxonomy" id="1798384"/>
    <lineage>
        <taxon>Bacteria</taxon>
        <taxon>Candidatus Gottesmaniibacteriota</taxon>
    </lineage>
</organism>
<feature type="transmembrane region" description="Helical" evidence="8">
    <location>
        <begin position="76"/>
        <end position="97"/>
    </location>
</feature>
<comment type="subcellular location">
    <subcellularLocation>
        <location evidence="1">Membrane</location>
        <topology evidence="1">Multi-pass membrane protein</topology>
    </subcellularLocation>
</comment>
<sequence length="100" mass="11537">MSYGYLLVVIAMLVIYTAVRRITKLPSIGNTKQKIFLFSCTYLTTLIWDNIAVSSGHWQYKNMLGYFIGYSPIENILFAIVYPLAVITVYQLAIKYLRIE</sequence>
<keyword evidence="7" id="KW-0413">Isomerase</keyword>
<evidence type="ECO:0000256" key="3">
    <source>
        <dbReference type="ARBA" id="ARBA00022692"/>
    </source>
</evidence>
<dbReference type="GO" id="GO:0016872">
    <property type="term" value="F:intramolecular lyase activity"/>
    <property type="evidence" value="ECO:0007669"/>
    <property type="project" value="InterPro"/>
</dbReference>
<evidence type="ECO:0000256" key="6">
    <source>
        <dbReference type="ARBA" id="ARBA00023136"/>
    </source>
</evidence>
<evidence type="ECO:0000256" key="2">
    <source>
        <dbReference type="ARBA" id="ARBA00004829"/>
    </source>
</evidence>
<dbReference type="STRING" id="1798384.A3D03_05010"/>
<dbReference type="AlphaFoldDB" id="A0A1F6ADL5"/>
<dbReference type="GO" id="GO:0045436">
    <property type="term" value="F:lycopene beta cyclase activity"/>
    <property type="evidence" value="ECO:0007669"/>
    <property type="project" value="UniProtKB-ARBA"/>
</dbReference>
<dbReference type="EMBL" id="MFJN01000003">
    <property type="protein sequence ID" value="OGG22387.1"/>
    <property type="molecule type" value="Genomic_DNA"/>
</dbReference>
<comment type="pathway">
    <text evidence="2">Carotenoid biosynthesis.</text>
</comment>
<evidence type="ECO:0000256" key="5">
    <source>
        <dbReference type="ARBA" id="ARBA00022989"/>
    </source>
</evidence>
<feature type="transmembrane region" description="Helical" evidence="8">
    <location>
        <begin position="35"/>
        <end position="56"/>
    </location>
</feature>
<protein>
    <recommendedName>
        <fullName evidence="11">Lycopene cyclase domain-containing protein</fullName>
    </recommendedName>
</protein>
<dbReference type="Proteomes" id="UP000177092">
    <property type="component" value="Unassembled WGS sequence"/>
</dbReference>
<gene>
    <name evidence="9" type="ORF">A3D03_05010</name>
</gene>
<keyword evidence="4" id="KW-0125">Carotenoid biosynthesis</keyword>
<keyword evidence="3 8" id="KW-0812">Transmembrane</keyword>
<evidence type="ECO:0008006" key="11">
    <source>
        <dbReference type="Google" id="ProtNLM"/>
    </source>
</evidence>
<keyword evidence="6 8" id="KW-0472">Membrane</keyword>
<dbReference type="GO" id="GO:0016020">
    <property type="term" value="C:membrane"/>
    <property type="evidence" value="ECO:0007669"/>
    <property type="project" value="UniProtKB-SubCell"/>
</dbReference>
<proteinExistence type="predicted"/>
<keyword evidence="5 8" id="KW-1133">Transmembrane helix</keyword>
<evidence type="ECO:0000256" key="7">
    <source>
        <dbReference type="ARBA" id="ARBA00023235"/>
    </source>
</evidence>
<reference evidence="9 10" key="1">
    <citation type="journal article" date="2016" name="Nat. Commun.">
        <title>Thousands of microbial genomes shed light on interconnected biogeochemical processes in an aquifer system.</title>
        <authorList>
            <person name="Anantharaman K."/>
            <person name="Brown C.T."/>
            <person name="Hug L.A."/>
            <person name="Sharon I."/>
            <person name="Castelle C.J."/>
            <person name="Probst A.J."/>
            <person name="Thomas B.C."/>
            <person name="Singh A."/>
            <person name="Wilkins M.J."/>
            <person name="Karaoz U."/>
            <person name="Brodie E.L."/>
            <person name="Williams K.H."/>
            <person name="Hubbard S.S."/>
            <person name="Banfield J.F."/>
        </authorList>
    </citation>
    <scope>NUCLEOTIDE SEQUENCE [LARGE SCALE GENOMIC DNA]</scope>
</reference>
<evidence type="ECO:0000256" key="8">
    <source>
        <dbReference type="SAM" id="Phobius"/>
    </source>
</evidence>
<feature type="transmembrane region" description="Helical" evidence="8">
    <location>
        <begin position="6"/>
        <end position="23"/>
    </location>
</feature>
<dbReference type="GO" id="GO:0016117">
    <property type="term" value="P:carotenoid biosynthetic process"/>
    <property type="evidence" value="ECO:0007669"/>
    <property type="project" value="UniProtKB-KW"/>
</dbReference>
<name>A0A1F6ADL5_9BACT</name>
<dbReference type="InterPro" id="IPR017825">
    <property type="entry name" value="Lycopene_cyclase_dom"/>
</dbReference>